<evidence type="ECO:0000313" key="2">
    <source>
        <dbReference type="Proteomes" id="UP000887159"/>
    </source>
</evidence>
<keyword evidence="2" id="KW-1185">Reference proteome</keyword>
<sequence>MGYAREINCSPFAPQSSVTELKRALQEVWNRLSPQLIHHLIASMFLLFEFQKEKDSKYQSVKIILTNHLKKKRRGVEAIVPNPVDRSIWRVRLIDATRILSPRWCGVVVRRGRCQLRCRPRRLTMVQNEVVRRQKLSCSLTVRR</sequence>
<dbReference type="Proteomes" id="UP000887159">
    <property type="component" value="Unassembled WGS sequence"/>
</dbReference>
<comment type="caution">
    <text evidence="1">The sequence shown here is derived from an EMBL/GenBank/DDBJ whole genome shotgun (WGS) entry which is preliminary data.</text>
</comment>
<accession>A0A8X7BEX2</accession>
<dbReference type="AlphaFoldDB" id="A0A8X7BEX2"/>
<gene>
    <name evidence="1" type="ORF">TNCV_4394331</name>
</gene>
<dbReference type="EMBL" id="BMAU01021383">
    <property type="protein sequence ID" value="GFY28099.1"/>
    <property type="molecule type" value="Genomic_DNA"/>
</dbReference>
<name>A0A8X7BEX2_TRICX</name>
<protein>
    <submittedName>
        <fullName evidence="1">Uncharacterized protein</fullName>
    </submittedName>
</protein>
<reference evidence="1" key="1">
    <citation type="submission" date="2020-08" db="EMBL/GenBank/DDBJ databases">
        <title>Multicomponent nature underlies the extraordinary mechanical properties of spider dragline silk.</title>
        <authorList>
            <person name="Kono N."/>
            <person name="Nakamura H."/>
            <person name="Mori M."/>
            <person name="Yoshida Y."/>
            <person name="Ohtoshi R."/>
            <person name="Malay A.D."/>
            <person name="Moran D.A.P."/>
            <person name="Tomita M."/>
            <person name="Numata K."/>
            <person name="Arakawa K."/>
        </authorList>
    </citation>
    <scope>NUCLEOTIDE SEQUENCE</scope>
</reference>
<evidence type="ECO:0000313" key="1">
    <source>
        <dbReference type="EMBL" id="GFY28099.1"/>
    </source>
</evidence>
<organism evidence="1 2">
    <name type="scientific">Trichonephila clavipes</name>
    <name type="common">Golden silk orbweaver</name>
    <name type="synonym">Nephila clavipes</name>
    <dbReference type="NCBI Taxonomy" id="2585209"/>
    <lineage>
        <taxon>Eukaryota</taxon>
        <taxon>Metazoa</taxon>
        <taxon>Ecdysozoa</taxon>
        <taxon>Arthropoda</taxon>
        <taxon>Chelicerata</taxon>
        <taxon>Arachnida</taxon>
        <taxon>Araneae</taxon>
        <taxon>Araneomorphae</taxon>
        <taxon>Entelegynae</taxon>
        <taxon>Araneoidea</taxon>
        <taxon>Nephilidae</taxon>
        <taxon>Trichonephila</taxon>
    </lineage>
</organism>
<proteinExistence type="predicted"/>